<evidence type="ECO:0000313" key="1">
    <source>
        <dbReference type="EMBL" id="GFD59388.1"/>
    </source>
</evidence>
<dbReference type="EMBL" id="BKCJ011864308">
    <property type="protein sequence ID" value="GFD59388.1"/>
    <property type="molecule type" value="Genomic_DNA"/>
</dbReference>
<feature type="non-terminal residue" evidence="1">
    <location>
        <position position="1"/>
    </location>
</feature>
<protein>
    <submittedName>
        <fullName evidence="1">Uncharacterized protein</fullName>
    </submittedName>
</protein>
<comment type="caution">
    <text evidence="1">The sequence shown here is derived from an EMBL/GenBank/DDBJ whole genome shotgun (WGS) entry which is preliminary data.</text>
</comment>
<reference evidence="1" key="1">
    <citation type="journal article" date="2019" name="Sci. Rep.">
        <title>Draft genome of Tanacetum cinerariifolium, the natural source of mosquito coil.</title>
        <authorList>
            <person name="Yamashiro T."/>
            <person name="Shiraishi A."/>
            <person name="Satake H."/>
            <person name="Nakayama K."/>
        </authorList>
    </citation>
    <scope>NUCLEOTIDE SEQUENCE</scope>
</reference>
<proteinExistence type="predicted"/>
<gene>
    <name evidence="1" type="ORF">Tci_931357</name>
</gene>
<accession>A0A699XMT5</accession>
<dbReference type="AlphaFoldDB" id="A0A699XMT5"/>
<name>A0A699XMT5_TANCI</name>
<organism evidence="1">
    <name type="scientific">Tanacetum cinerariifolium</name>
    <name type="common">Dalmatian daisy</name>
    <name type="synonym">Chrysanthemum cinerariifolium</name>
    <dbReference type="NCBI Taxonomy" id="118510"/>
    <lineage>
        <taxon>Eukaryota</taxon>
        <taxon>Viridiplantae</taxon>
        <taxon>Streptophyta</taxon>
        <taxon>Embryophyta</taxon>
        <taxon>Tracheophyta</taxon>
        <taxon>Spermatophyta</taxon>
        <taxon>Magnoliopsida</taxon>
        <taxon>eudicotyledons</taxon>
        <taxon>Gunneridae</taxon>
        <taxon>Pentapetalae</taxon>
        <taxon>asterids</taxon>
        <taxon>campanulids</taxon>
        <taxon>Asterales</taxon>
        <taxon>Asteraceae</taxon>
        <taxon>Asteroideae</taxon>
        <taxon>Anthemideae</taxon>
        <taxon>Anthemidinae</taxon>
        <taxon>Tanacetum</taxon>
    </lineage>
</organism>
<sequence length="72" mass="7887">LFKSCVESPEFPITPTQSRFAFAKKAIASRKKQASAASLEEIVVLAVASQEGTVHITRKPKRSRAPLYKVEG</sequence>